<dbReference type="PIRSF" id="PIRSF005067">
    <property type="entry name" value="Tma_RNA-bind_prd"/>
    <property type="match status" value="1"/>
</dbReference>
<dbReference type="CDD" id="cd21155">
    <property type="entry name" value="PUA_MCTS-1-like"/>
    <property type="match status" value="1"/>
</dbReference>
<feature type="domain" description="PUA" evidence="6">
    <location>
        <begin position="90"/>
        <end position="169"/>
    </location>
</feature>
<dbReference type="OrthoDB" id="10249667at2759"/>
<dbReference type="InterPro" id="IPR015947">
    <property type="entry name" value="PUA-like_sf"/>
</dbReference>
<evidence type="ECO:0000256" key="3">
    <source>
        <dbReference type="ARBA" id="ARBA00060251"/>
    </source>
</evidence>
<organism evidence="7 8">
    <name type="scientific">Thamnocephalis sphaerospora</name>
    <dbReference type="NCBI Taxonomy" id="78915"/>
    <lineage>
        <taxon>Eukaryota</taxon>
        <taxon>Fungi</taxon>
        <taxon>Fungi incertae sedis</taxon>
        <taxon>Zoopagomycota</taxon>
        <taxon>Zoopagomycotina</taxon>
        <taxon>Zoopagomycetes</taxon>
        <taxon>Zoopagales</taxon>
        <taxon>Sigmoideomycetaceae</taxon>
        <taxon>Thamnocephalis</taxon>
    </lineage>
</organism>
<dbReference type="PANTHER" id="PTHR22798:SF0">
    <property type="entry name" value="MALIGNANT T-CELL-AMPLIFIED SEQUENCE 1"/>
    <property type="match status" value="1"/>
</dbReference>
<dbReference type="SUPFAM" id="SSF88697">
    <property type="entry name" value="PUA domain-like"/>
    <property type="match status" value="1"/>
</dbReference>
<feature type="non-terminal residue" evidence="7">
    <location>
        <position position="1"/>
    </location>
</feature>
<sequence length="179" mass="19833">RFNQKEDISSSSLVKSSVQRGIRQKVSDQFVPLQPALDDVLPKKSSMYLHKCHEHISLVAMNGRLLFFNQRDGPYAPTLRLVHEYPDCLPTVQVDRGAIKFVLSGANIMCPGLTSPGARMDTELPEGAIVAVMAEGKEHALAIGRMKMSTADVKKINKGIGVETLHYLNDGLWKSRMET</sequence>
<dbReference type="InterPro" id="IPR041366">
    <property type="entry name" value="Pre-PUA"/>
</dbReference>
<dbReference type="GO" id="GO:0001731">
    <property type="term" value="P:formation of translation preinitiation complex"/>
    <property type="evidence" value="ECO:0007669"/>
    <property type="project" value="TreeGrafter"/>
</dbReference>
<dbReference type="NCBIfam" id="TIGR00451">
    <property type="entry name" value="unchar_dom_2"/>
    <property type="match status" value="1"/>
</dbReference>
<evidence type="ECO:0000259" key="6">
    <source>
        <dbReference type="SMART" id="SM00359"/>
    </source>
</evidence>
<dbReference type="STRING" id="78915.A0A4P9XKW5"/>
<dbReference type="Pfam" id="PF17832">
    <property type="entry name" value="Pre-PUA"/>
    <property type="match status" value="1"/>
</dbReference>
<dbReference type="GO" id="GO:0003723">
    <property type="term" value="F:RNA binding"/>
    <property type="evidence" value="ECO:0007669"/>
    <property type="project" value="InterPro"/>
</dbReference>
<protein>
    <recommendedName>
        <fullName evidence="5">Translation machinery-associated protein 20</fullName>
    </recommendedName>
</protein>
<dbReference type="Pfam" id="PF01472">
    <property type="entry name" value="PUA"/>
    <property type="match status" value="1"/>
</dbReference>
<gene>
    <name evidence="7" type="ORF">THASP1DRAFT_18916</name>
</gene>
<accession>A0A4P9XKW5</accession>
<dbReference type="InterPro" id="IPR002478">
    <property type="entry name" value="PUA"/>
</dbReference>
<dbReference type="Gene3D" id="3.10.400.20">
    <property type="match status" value="1"/>
</dbReference>
<dbReference type="EMBL" id="KZ992956">
    <property type="protein sequence ID" value="RKP06091.1"/>
    <property type="molecule type" value="Genomic_DNA"/>
</dbReference>
<name>A0A4P9XKW5_9FUNG</name>
<dbReference type="InterPro" id="IPR004521">
    <property type="entry name" value="Uncharacterised_CHP00451"/>
</dbReference>
<evidence type="ECO:0000313" key="8">
    <source>
        <dbReference type="Proteomes" id="UP000271241"/>
    </source>
</evidence>
<comment type="similarity">
    <text evidence="4">Belongs to the TMA20 family.</text>
</comment>
<keyword evidence="2" id="KW-0963">Cytoplasm</keyword>
<reference evidence="8" key="1">
    <citation type="journal article" date="2018" name="Nat. Microbiol.">
        <title>Leveraging single-cell genomics to expand the fungal tree of life.</title>
        <authorList>
            <person name="Ahrendt S.R."/>
            <person name="Quandt C.A."/>
            <person name="Ciobanu D."/>
            <person name="Clum A."/>
            <person name="Salamov A."/>
            <person name="Andreopoulos B."/>
            <person name="Cheng J.F."/>
            <person name="Woyke T."/>
            <person name="Pelin A."/>
            <person name="Henrissat B."/>
            <person name="Reynolds N.K."/>
            <person name="Benny G.L."/>
            <person name="Smith M.E."/>
            <person name="James T.Y."/>
            <person name="Grigoriev I.V."/>
        </authorList>
    </citation>
    <scope>NUCLEOTIDE SEQUENCE [LARGE SCALE GENOMIC DNA]</scope>
    <source>
        <strain evidence="8">RSA 1356</strain>
    </source>
</reference>
<dbReference type="SMART" id="SM00359">
    <property type="entry name" value="PUA"/>
    <property type="match status" value="1"/>
</dbReference>
<evidence type="ECO:0000313" key="7">
    <source>
        <dbReference type="EMBL" id="RKP06091.1"/>
    </source>
</evidence>
<dbReference type="PANTHER" id="PTHR22798">
    <property type="entry name" value="MCT-1 PROTEIN"/>
    <property type="match status" value="1"/>
</dbReference>
<comment type="subcellular location">
    <subcellularLocation>
        <location evidence="1">Cytoplasm</location>
    </subcellularLocation>
</comment>
<dbReference type="CDD" id="cd11609">
    <property type="entry name" value="MCT1_N"/>
    <property type="match status" value="1"/>
</dbReference>
<proteinExistence type="inferred from homology"/>
<evidence type="ECO:0000256" key="1">
    <source>
        <dbReference type="ARBA" id="ARBA00004496"/>
    </source>
</evidence>
<comment type="function">
    <text evidence="3">Involved in translation.</text>
</comment>
<dbReference type="Proteomes" id="UP000271241">
    <property type="component" value="Unassembled WGS sequence"/>
</dbReference>
<dbReference type="InterPro" id="IPR016437">
    <property type="entry name" value="MCT-1/Tma20"/>
</dbReference>
<dbReference type="AlphaFoldDB" id="A0A4P9XKW5"/>
<evidence type="ECO:0000256" key="2">
    <source>
        <dbReference type="ARBA" id="ARBA00022490"/>
    </source>
</evidence>
<evidence type="ECO:0000256" key="4">
    <source>
        <dbReference type="ARBA" id="ARBA00061046"/>
    </source>
</evidence>
<dbReference type="PROSITE" id="PS50890">
    <property type="entry name" value="PUA"/>
    <property type="match status" value="1"/>
</dbReference>
<keyword evidence="8" id="KW-1185">Reference proteome</keyword>
<dbReference type="FunFam" id="3.10.400.20:FF:000001">
    <property type="entry name" value="Malignant T-cell-amplified sequence 1"/>
    <property type="match status" value="1"/>
</dbReference>
<dbReference type="GO" id="GO:0005737">
    <property type="term" value="C:cytoplasm"/>
    <property type="evidence" value="ECO:0007669"/>
    <property type="project" value="UniProtKB-SubCell"/>
</dbReference>
<evidence type="ECO:0000256" key="5">
    <source>
        <dbReference type="ARBA" id="ARBA00070056"/>
    </source>
</evidence>